<dbReference type="Pfam" id="PF05140">
    <property type="entry name" value="ResB"/>
    <property type="match status" value="1"/>
</dbReference>
<evidence type="ECO:0000313" key="10">
    <source>
        <dbReference type="Proteomes" id="UP000192707"/>
    </source>
</evidence>
<evidence type="ECO:0000256" key="2">
    <source>
        <dbReference type="ARBA" id="ARBA00022692"/>
    </source>
</evidence>
<gene>
    <name evidence="9" type="ORF">BST14_04350</name>
</gene>
<evidence type="ECO:0000313" key="9">
    <source>
        <dbReference type="EMBL" id="ORA19735.1"/>
    </source>
</evidence>
<dbReference type="AlphaFoldDB" id="A0A1W9ZQ37"/>
<evidence type="ECO:0000259" key="8">
    <source>
        <dbReference type="Pfam" id="PF05140"/>
    </source>
</evidence>
<evidence type="ECO:0000256" key="3">
    <source>
        <dbReference type="ARBA" id="ARBA00022748"/>
    </source>
</evidence>
<proteinExistence type="predicted"/>
<keyword evidence="3" id="KW-0201">Cytochrome c-type biogenesis</keyword>
<dbReference type="InterPro" id="IPR007816">
    <property type="entry name" value="ResB-like_domain"/>
</dbReference>
<feature type="transmembrane region" description="Helical" evidence="7">
    <location>
        <begin position="51"/>
        <end position="74"/>
    </location>
</feature>
<name>A0A1W9ZQ37_MYCAI</name>
<evidence type="ECO:0000256" key="4">
    <source>
        <dbReference type="ARBA" id="ARBA00022989"/>
    </source>
</evidence>
<keyword evidence="4 7" id="KW-1133">Transmembrane helix</keyword>
<comment type="subcellular location">
    <subcellularLocation>
        <location evidence="1">Membrane</location>
        <topology evidence="1">Multi-pass membrane protein</topology>
    </subcellularLocation>
</comment>
<keyword evidence="2 7" id="KW-0812">Transmembrane</keyword>
<dbReference type="Proteomes" id="UP000192707">
    <property type="component" value="Unassembled WGS sequence"/>
</dbReference>
<feature type="compositionally biased region" description="Low complexity" evidence="6">
    <location>
        <begin position="519"/>
        <end position="544"/>
    </location>
</feature>
<comment type="caution">
    <text evidence="9">The sequence shown here is derived from an EMBL/GenBank/DDBJ whole genome shotgun (WGS) entry which is preliminary data.</text>
</comment>
<keyword evidence="5 7" id="KW-0472">Membrane</keyword>
<dbReference type="InterPro" id="IPR023494">
    <property type="entry name" value="Cyt_c_bgen_Ccs1/CcsB/ResB"/>
</dbReference>
<organism evidence="9 10">
    <name type="scientific">Mycobacterium arosiense ATCC BAA-1401 = DSM 45069</name>
    <dbReference type="NCBI Taxonomy" id="1265311"/>
    <lineage>
        <taxon>Bacteria</taxon>
        <taxon>Bacillati</taxon>
        <taxon>Actinomycetota</taxon>
        <taxon>Actinomycetes</taxon>
        <taxon>Mycobacteriales</taxon>
        <taxon>Mycobacteriaceae</taxon>
        <taxon>Mycobacterium</taxon>
        <taxon>Mycobacterium avium complex (MAC)</taxon>
    </lineage>
</organism>
<reference evidence="9 10" key="1">
    <citation type="submission" date="2016-12" db="EMBL/GenBank/DDBJ databases">
        <title>The new phylogeny of genus Mycobacterium.</title>
        <authorList>
            <person name="Tortoli E."/>
            <person name="Trovato A."/>
            <person name="Cirillo D.M."/>
        </authorList>
    </citation>
    <scope>NUCLEOTIDE SEQUENCE [LARGE SCALE GENOMIC DNA]</scope>
    <source>
        <strain evidence="9 10">DSM 45069</strain>
    </source>
</reference>
<dbReference type="PANTHER" id="PTHR31566:SF0">
    <property type="entry name" value="CYTOCHROME C BIOGENESIS PROTEIN CCS1, CHLOROPLASTIC"/>
    <property type="match status" value="1"/>
</dbReference>
<feature type="transmembrane region" description="Helical" evidence="7">
    <location>
        <begin position="161"/>
        <end position="180"/>
    </location>
</feature>
<evidence type="ECO:0000256" key="5">
    <source>
        <dbReference type="ARBA" id="ARBA00023136"/>
    </source>
</evidence>
<dbReference type="GO" id="GO:0017004">
    <property type="term" value="P:cytochrome complex assembly"/>
    <property type="evidence" value="ECO:0007669"/>
    <property type="project" value="UniProtKB-KW"/>
</dbReference>
<feature type="transmembrane region" description="Helical" evidence="7">
    <location>
        <begin position="444"/>
        <end position="463"/>
    </location>
</feature>
<feature type="region of interest" description="Disordered" evidence="6">
    <location>
        <begin position="510"/>
        <end position="553"/>
    </location>
</feature>
<accession>A0A1W9ZQ37</accession>
<feature type="domain" description="ResB-like" evidence="8">
    <location>
        <begin position="1"/>
        <end position="503"/>
    </location>
</feature>
<sequence length="553" mass="59723">MGTALVLLFLLALGAIPGALLPQRSLNAGKVDDYLKAHPVIGPWLDRLQAFNVFSSFWFTAIYVLLFVSLVGCLTPRMIEHVRSLRSTPVAAPRNLARLPKYSQQQIRAGADELNALANAITARLRGWRTAIRHRDATEQGGADIVEVSAEKGYLREFGNIVFHFSLLGLLVAVAVGKLFGYEGNVIVIADGGPGFCSASPAAFDSFRAGNTVDGTSLHPLCIRVDDFTARYLPSGQATSFAAHVDYQSGDDLNANRWRHYQLEVNHPLRLGGDRVYLQGHGYAPTFSITFPDGQIRTATMQWRPDNPQTLLSSGVVRIDPPAGSYPNASERRNHEIAIQGLLAPTEQLDGMLLSSRFPALDAPAVAVDIYRGDTGLDTGRPQSLFTLDPRLIEQHRLAKEKRVNLRAGQSVRIDQGPAAGTVIRFDGAVPFVNLQVSHDPGQTWVLVFAITMMAGLVVSLLVRRRRVWVRLTPDAGGSAGTVNVELGGLARTDNSGWGDEFERLSERLSPASGWYPRTGSSAPGAATAATPTASDGDATPAASKRSSEVDVK</sequence>
<evidence type="ECO:0000256" key="6">
    <source>
        <dbReference type="SAM" id="MobiDB-lite"/>
    </source>
</evidence>
<protein>
    <submittedName>
        <fullName evidence="9">Cytochrome C biogenesis protein ResB</fullName>
    </submittedName>
</protein>
<dbReference type="PANTHER" id="PTHR31566">
    <property type="entry name" value="CYTOCHROME C BIOGENESIS PROTEIN CCS1, CHLOROPLASTIC"/>
    <property type="match status" value="1"/>
</dbReference>
<dbReference type="GO" id="GO:0016020">
    <property type="term" value="C:membrane"/>
    <property type="evidence" value="ECO:0007669"/>
    <property type="project" value="UniProtKB-SubCell"/>
</dbReference>
<dbReference type="EMBL" id="MVHG01000006">
    <property type="protein sequence ID" value="ORA19735.1"/>
    <property type="molecule type" value="Genomic_DNA"/>
</dbReference>
<evidence type="ECO:0000256" key="1">
    <source>
        <dbReference type="ARBA" id="ARBA00004141"/>
    </source>
</evidence>
<dbReference type="RefSeq" id="WP_083063451.1">
    <property type="nucleotide sequence ID" value="NZ_MVHG01000006.1"/>
</dbReference>
<keyword evidence="10" id="KW-1185">Reference proteome</keyword>
<evidence type="ECO:0000256" key="7">
    <source>
        <dbReference type="SAM" id="Phobius"/>
    </source>
</evidence>